<dbReference type="EMBL" id="KZ308488">
    <property type="protein sequence ID" value="KAG8230437.1"/>
    <property type="molecule type" value="Genomic_DNA"/>
</dbReference>
<reference evidence="1" key="1">
    <citation type="submission" date="2013-04" db="EMBL/GenBank/DDBJ databases">
        <authorList>
            <person name="Qu J."/>
            <person name="Murali S.C."/>
            <person name="Bandaranaike D."/>
            <person name="Bellair M."/>
            <person name="Blankenburg K."/>
            <person name="Chao H."/>
            <person name="Dinh H."/>
            <person name="Doddapaneni H."/>
            <person name="Downs B."/>
            <person name="Dugan-Rocha S."/>
            <person name="Elkadiri S."/>
            <person name="Gnanaolivu R.D."/>
            <person name="Hernandez B."/>
            <person name="Javaid M."/>
            <person name="Jayaseelan J.C."/>
            <person name="Lee S."/>
            <person name="Li M."/>
            <person name="Ming W."/>
            <person name="Munidasa M."/>
            <person name="Muniz J."/>
            <person name="Nguyen L."/>
            <person name="Ongeri F."/>
            <person name="Osuji N."/>
            <person name="Pu L.-L."/>
            <person name="Puazo M."/>
            <person name="Qu C."/>
            <person name="Quiroz J."/>
            <person name="Raj R."/>
            <person name="Weissenberger G."/>
            <person name="Xin Y."/>
            <person name="Zou X."/>
            <person name="Han Y."/>
            <person name="Richards S."/>
            <person name="Worley K."/>
            <person name="Muzny D."/>
            <person name="Gibbs R."/>
        </authorList>
    </citation>
    <scope>NUCLEOTIDE SEQUENCE</scope>
    <source>
        <strain evidence="1">Sampled in the wild</strain>
    </source>
</reference>
<gene>
    <name evidence="1" type="ORF">J437_LFUL015459</name>
</gene>
<proteinExistence type="predicted"/>
<name>A0A8K0P2A9_LADFU</name>
<dbReference type="Proteomes" id="UP000792457">
    <property type="component" value="Unassembled WGS sequence"/>
</dbReference>
<comment type="caution">
    <text evidence="1">The sequence shown here is derived from an EMBL/GenBank/DDBJ whole genome shotgun (WGS) entry which is preliminary data.</text>
</comment>
<sequence>MFSEVIAGLCAANLYFLLRSQRNEEKKRRHRWMHEGVMESTSYARGDSYTSLMYTFRISKQSISEIVPEVCEAIITSLKQYVKMPKTSYQWKKIAHKFLNR</sequence>
<dbReference type="OrthoDB" id="6627079at2759"/>
<protein>
    <submittedName>
        <fullName evidence="1">Uncharacterized protein</fullName>
    </submittedName>
</protein>
<accession>A0A8K0P2A9</accession>
<organism evidence="1 2">
    <name type="scientific">Ladona fulva</name>
    <name type="common">Scarce chaser dragonfly</name>
    <name type="synonym">Libellula fulva</name>
    <dbReference type="NCBI Taxonomy" id="123851"/>
    <lineage>
        <taxon>Eukaryota</taxon>
        <taxon>Metazoa</taxon>
        <taxon>Ecdysozoa</taxon>
        <taxon>Arthropoda</taxon>
        <taxon>Hexapoda</taxon>
        <taxon>Insecta</taxon>
        <taxon>Pterygota</taxon>
        <taxon>Palaeoptera</taxon>
        <taxon>Odonata</taxon>
        <taxon>Epiprocta</taxon>
        <taxon>Anisoptera</taxon>
        <taxon>Libelluloidea</taxon>
        <taxon>Libellulidae</taxon>
        <taxon>Ladona</taxon>
    </lineage>
</organism>
<reference evidence="1" key="2">
    <citation type="submission" date="2017-10" db="EMBL/GenBank/DDBJ databases">
        <title>Ladona fulva Genome sequencing and assembly.</title>
        <authorList>
            <person name="Murali S."/>
            <person name="Richards S."/>
            <person name="Bandaranaike D."/>
            <person name="Bellair M."/>
            <person name="Blankenburg K."/>
            <person name="Chao H."/>
            <person name="Dinh H."/>
            <person name="Doddapaneni H."/>
            <person name="Dugan-Rocha S."/>
            <person name="Elkadiri S."/>
            <person name="Gnanaolivu R."/>
            <person name="Hernandez B."/>
            <person name="Skinner E."/>
            <person name="Javaid M."/>
            <person name="Lee S."/>
            <person name="Li M."/>
            <person name="Ming W."/>
            <person name="Munidasa M."/>
            <person name="Muniz J."/>
            <person name="Nguyen L."/>
            <person name="Hughes D."/>
            <person name="Osuji N."/>
            <person name="Pu L.-L."/>
            <person name="Puazo M."/>
            <person name="Qu C."/>
            <person name="Quiroz J."/>
            <person name="Raj R."/>
            <person name="Weissenberger G."/>
            <person name="Xin Y."/>
            <person name="Zou X."/>
            <person name="Han Y."/>
            <person name="Worley K."/>
            <person name="Muzny D."/>
            <person name="Gibbs R."/>
        </authorList>
    </citation>
    <scope>NUCLEOTIDE SEQUENCE</scope>
    <source>
        <strain evidence="1">Sampled in the wild</strain>
    </source>
</reference>
<dbReference type="AlphaFoldDB" id="A0A8K0P2A9"/>
<keyword evidence="2" id="KW-1185">Reference proteome</keyword>
<evidence type="ECO:0000313" key="1">
    <source>
        <dbReference type="EMBL" id="KAG8230437.1"/>
    </source>
</evidence>
<evidence type="ECO:0000313" key="2">
    <source>
        <dbReference type="Proteomes" id="UP000792457"/>
    </source>
</evidence>